<dbReference type="EMBL" id="CAKKNE010000004">
    <property type="protein sequence ID" value="CAH0374739.1"/>
    <property type="molecule type" value="Genomic_DNA"/>
</dbReference>
<accession>A0A8J2X089</accession>
<dbReference type="Proteomes" id="UP000789595">
    <property type="component" value="Unassembled WGS sequence"/>
</dbReference>
<evidence type="ECO:0000256" key="1">
    <source>
        <dbReference type="SAM" id="MobiDB-lite"/>
    </source>
</evidence>
<feature type="compositionally biased region" description="Basic and acidic residues" evidence="1">
    <location>
        <begin position="246"/>
        <end position="259"/>
    </location>
</feature>
<feature type="region of interest" description="Disordered" evidence="1">
    <location>
        <begin position="228"/>
        <end position="276"/>
    </location>
</feature>
<organism evidence="2 3">
    <name type="scientific">Pelagomonas calceolata</name>
    <dbReference type="NCBI Taxonomy" id="35677"/>
    <lineage>
        <taxon>Eukaryota</taxon>
        <taxon>Sar</taxon>
        <taxon>Stramenopiles</taxon>
        <taxon>Ochrophyta</taxon>
        <taxon>Pelagophyceae</taxon>
        <taxon>Pelagomonadales</taxon>
        <taxon>Pelagomonadaceae</taxon>
        <taxon>Pelagomonas</taxon>
    </lineage>
</organism>
<protein>
    <submittedName>
        <fullName evidence="2">Uncharacterized protein</fullName>
    </submittedName>
</protein>
<reference evidence="2" key="1">
    <citation type="submission" date="2021-11" db="EMBL/GenBank/DDBJ databases">
        <authorList>
            <consortium name="Genoscope - CEA"/>
            <person name="William W."/>
        </authorList>
    </citation>
    <scope>NUCLEOTIDE SEQUENCE</scope>
</reference>
<name>A0A8J2X089_9STRA</name>
<keyword evidence="3" id="KW-1185">Reference proteome</keyword>
<proteinExistence type="predicted"/>
<evidence type="ECO:0000313" key="2">
    <source>
        <dbReference type="EMBL" id="CAH0374739.1"/>
    </source>
</evidence>
<comment type="caution">
    <text evidence="2">The sequence shown here is derived from an EMBL/GenBank/DDBJ whole genome shotgun (WGS) entry which is preliminary data.</text>
</comment>
<sequence>PPLKPRHVRTRSFDRAVRSEERRLDVRAVRVARRRRGLRVGHGEVGVRAVTDAAELRGRQVFCSVEARVGVAPARQPIQVVPVDARPGRLEEDGLEGAHVLVLAGEVDVPELQLRRGAEVGAGLGGRVARRFLDACSAAAVREQEPTQAQPRVEDRARQRQLPAVDRVALGRRAEAVQVEEGRRGAVELPRPQRQQHRLDVRGPRVPGVEVRAVHRRAEEPEALVTRERVAEDAPPGPRLVGGQERPAHGRVEEDRVGKLDAALPRRPQPRRPRPKVEARVLALHDDDVVARGPVHAVAAVRDEDEDHVRARRVDAEAEEVARVRGGVRRVLRIRVDDERLLALELDGPLSVDGDGDAACCSQECEGDELLKHSVYACISVAARLPPSVAYYCDTQFACRLHRRAAHALC</sequence>
<gene>
    <name evidence="2" type="ORF">PECAL_4P20390</name>
</gene>
<evidence type="ECO:0000313" key="3">
    <source>
        <dbReference type="Proteomes" id="UP000789595"/>
    </source>
</evidence>
<feature type="non-terminal residue" evidence="2">
    <location>
        <position position="1"/>
    </location>
</feature>
<dbReference type="AlphaFoldDB" id="A0A8J2X089"/>
<feature type="non-terminal residue" evidence="2">
    <location>
        <position position="410"/>
    </location>
</feature>